<accession>A0A165JET8</accession>
<feature type="transmembrane region" description="Helical" evidence="1">
    <location>
        <begin position="48"/>
        <end position="65"/>
    </location>
</feature>
<evidence type="ECO:0000313" key="2">
    <source>
        <dbReference type="EMBL" id="KZV94743.1"/>
    </source>
</evidence>
<dbReference type="InParanoid" id="A0A165JET8"/>
<name>A0A165JET8_EXIGL</name>
<keyword evidence="1" id="KW-0812">Transmembrane</keyword>
<evidence type="ECO:0000313" key="3">
    <source>
        <dbReference type="Proteomes" id="UP000077266"/>
    </source>
</evidence>
<keyword evidence="1" id="KW-0472">Membrane</keyword>
<feature type="transmembrane region" description="Helical" evidence="1">
    <location>
        <begin position="85"/>
        <end position="102"/>
    </location>
</feature>
<reference evidence="2 3" key="1">
    <citation type="journal article" date="2016" name="Mol. Biol. Evol.">
        <title>Comparative Genomics of Early-Diverging Mushroom-Forming Fungi Provides Insights into the Origins of Lignocellulose Decay Capabilities.</title>
        <authorList>
            <person name="Nagy L.G."/>
            <person name="Riley R."/>
            <person name="Tritt A."/>
            <person name="Adam C."/>
            <person name="Daum C."/>
            <person name="Floudas D."/>
            <person name="Sun H."/>
            <person name="Yadav J.S."/>
            <person name="Pangilinan J."/>
            <person name="Larsson K.H."/>
            <person name="Matsuura K."/>
            <person name="Barry K."/>
            <person name="Labutti K."/>
            <person name="Kuo R."/>
            <person name="Ohm R.A."/>
            <person name="Bhattacharya S.S."/>
            <person name="Shirouzu T."/>
            <person name="Yoshinaga Y."/>
            <person name="Martin F.M."/>
            <person name="Grigoriev I.V."/>
            <person name="Hibbett D.S."/>
        </authorList>
    </citation>
    <scope>NUCLEOTIDE SEQUENCE [LARGE SCALE GENOMIC DNA]</scope>
    <source>
        <strain evidence="2 3">HHB12029</strain>
    </source>
</reference>
<keyword evidence="1" id="KW-1133">Transmembrane helix</keyword>
<sequence length="112" mass="12681">MVVATTETTTSGPHTVADLYCELLCAHARTVDCSLFYNLTYDTSSPTITSPLCLILTLVNLHIYVRYHTLHHSCGLLSPSSHSCLVVFRLHVALCLFVRMYFLRAREKRYVS</sequence>
<keyword evidence="3" id="KW-1185">Reference proteome</keyword>
<dbReference type="AlphaFoldDB" id="A0A165JET8"/>
<dbReference type="EMBL" id="KV425968">
    <property type="protein sequence ID" value="KZV94743.1"/>
    <property type="molecule type" value="Genomic_DNA"/>
</dbReference>
<gene>
    <name evidence="2" type="ORF">EXIGLDRAFT_502350</name>
</gene>
<evidence type="ECO:0000256" key="1">
    <source>
        <dbReference type="SAM" id="Phobius"/>
    </source>
</evidence>
<organism evidence="2 3">
    <name type="scientific">Exidia glandulosa HHB12029</name>
    <dbReference type="NCBI Taxonomy" id="1314781"/>
    <lineage>
        <taxon>Eukaryota</taxon>
        <taxon>Fungi</taxon>
        <taxon>Dikarya</taxon>
        <taxon>Basidiomycota</taxon>
        <taxon>Agaricomycotina</taxon>
        <taxon>Agaricomycetes</taxon>
        <taxon>Auriculariales</taxon>
        <taxon>Exidiaceae</taxon>
        <taxon>Exidia</taxon>
    </lineage>
</organism>
<proteinExistence type="predicted"/>
<dbReference type="Proteomes" id="UP000077266">
    <property type="component" value="Unassembled WGS sequence"/>
</dbReference>
<protein>
    <submittedName>
        <fullName evidence="2">Uncharacterized protein</fullName>
    </submittedName>
</protein>